<evidence type="ECO:0000313" key="2">
    <source>
        <dbReference type="Proteomes" id="UP001232973"/>
    </source>
</evidence>
<sequence length="44" mass="5169">MEEKETTLNCSICGEPLYDEAHEHWDALCPSCVDAWERDVRAEW</sequence>
<dbReference type="EMBL" id="JAUSTP010000013">
    <property type="protein sequence ID" value="MDQ0190017.1"/>
    <property type="molecule type" value="Genomic_DNA"/>
</dbReference>
<reference evidence="1 2" key="1">
    <citation type="submission" date="2023-07" db="EMBL/GenBank/DDBJ databases">
        <title>Genomic Encyclopedia of Type Strains, Phase IV (KMG-IV): sequencing the most valuable type-strain genomes for metagenomic binning, comparative biology and taxonomic classification.</title>
        <authorList>
            <person name="Goeker M."/>
        </authorList>
    </citation>
    <scope>NUCLEOTIDE SEQUENCE [LARGE SCALE GENOMIC DNA]</scope>
    <source>
        <strain evidence="1 2">DSM 4006</strain>
    </source>
</reference>
<gene>
    <name evidence="1" type="ORF">J2S03_001880</name>
</gene>
<evidence type="ECO:0000313" key="1">
    <source>
        <dbReference type="EMBL" id="MDQ0190017.1"/>
    </source>
</evidence>
<organism evidence="1 2">
    <name type="scientific">Alicyclobacillus cycloheptanicus</name>
    <dbReference type="NCBI Taxonomy" id="1457"/>
    <lineage>
        <taxon>Bacteria</taxon>
        <taxon>Bacillati</taxon>
        <taxon>Bacillota</taxon>
        <taxon>Bacilli</taxon>
        <taxon>Bacillales</taxon>
        <taxon>Alicyclobacillaceae</taxon>
        <taxon>Alicyclobacillus</taxon>
    </lineage>
</organism>
<dbReference type="RefSeq" id="WP_274454726.1">
    <property type="nucleotide sequence ID" value="NZ_CP067097.1"/>
</dbReference>
<comment type="caution">
    <text evidence="1">The sequence shown here is derived from an EMBL/GenBank/DDBJ whole genome shotgun (WGS) entry which is preliminary data.</text>
</comment>
<accession>A0ABT9XI79</accession>
<proteinExistence type="predicted"/>
<protein>
    <submittedName>
        <fullName evidence="1">Formylmethanofuran dehydrogenase subunit E</fullName>
    </submittedName>
</protein>
<name>A0ABT9XI79_9BACL</name>
<keyword evidence="2" id="KW-1185">Reference proteome</keyword>
<dbReference type="Proteomes" id="UP001232973">
    <property type="component" value="Unassembled WGS sequence"/>
</dbReference>